<dbReference type="GO" id="GO:0044208">
    <property type="term" value="P:'de novo' AMP biosynthetic process"/>
    <property type="evidence" value="ECO:0007669"/>
    <property type="project" value="UniProtKB-UniPathway"/>
</dbReference>
<name>D5EF40_AMICL</name>
<sequence length="437" mass="50284">MIDRYETPLMKKIWSDDNKYKTWLQVELAVCKAWTEDGLIPREALEEIEKKADFDIERIYEIENQVHHDMIAFVSAVAEKVGPCGRFIHLGLTSSDVLDTASSLLLKESLDVVIIEVDRLLSFIWKRAVEHKYTPCVGRTHGIHAEPMTFGLKLLNWYYELLRDKQRLGQAREQISYGKISGAVGTYAHCPTRIERRVCEILDLQPAAISTQILQRDRHAHVMNALALLGAAIERMAVEVRHLQRTEVLEALEPFGKKQKGSSAMPHKRNPILCERLTGMARLLRGYAAAAMENVALWHERDISHSSVERIIWPDAFHLITYMLQKMSQIVEGLDVEPENMMANLKKMKGLVFSQRVLLELVEKFGLAREEAYAVVQENAMKCWRGEGTFADLLWADNRVNQYILREELDSLFHIDYYLSAVDEVFSRFTEPSQIQE</sequence>
<dbReference type="PRINTS" id="PR00149">
    <property type="entry name" value="FUMRATELYASE"/>
</dbReference>
<comment type="similarity">
    <text evidence="3 12">Belongs to the lyase 1 family. Adenylosuccinate lyase subfamily.</text>
</comment>
<dbReference type="EC" id="4.3.2.2" evidence="4 11"/>
<dbReference type="GO" id="GO:0006189">
    <property type="term" value="P:'de novo' IMP biosynthetic process"/>
    <property type="evidence" value="ECO:0007669"/>
    <property type="project" value="UniProtKB-UniPathway"/>
</dbReference>
<gene>
    <name evidence="14" type="ordered locus">Amico_1048</name>
</gene>
<comment type="pathway">
    <text evidence="2 12">Purine metabolism; AMP biosynthesis via de novo pathway; AMP from IMP: step 2/2.</text>
</comment>
<dbReference type="PANTHER" id="PTHR43172:SF1">
    <property type="entry name" value="ADENYLOSUCCINATE LYASE"/>
    <property type="match status" value="1"/>
</dbReference>
<keyword evidence="15" id="KW-1185">Reference proteome</keyword>
<dbReference type="NCBIfam" id="TIGR00928">
    <property type="entry name" value="purB"/>
    <property type="match status" value="1"/>
</dbReference>
<dbReference type="KEGG" id="aco:Amico_1048"/>
<dbReference type="Gene3D" id="1.10.275.10">
    <property type="entry name" value="Fumarase/aspartase (N-terminal domain)"/>
    <property type="match status" value="1"/>
</dbReference>
<dbReference type="PANTHER" id="PTHR43172">
    <property type="entry name" value="ADENYLOSUCCINATE LYASE"/>
    <property type="match status" value="1"/>
</dbReference>
<dbReference type="InterPro" id="IPR004769">
    <property type="entry name" value="Pur_lyase"/>
</dbReference>
<evidence type="ECO:0000256" key="10">
    <source>
        <dbReference type="ARBA" id="ARBA00049115"/>
    </source>
</evidence>
<dbReference type="Proteomes" id="UP000002366">
    <property type="component" value="Chromosome"/>
</dbReference>
<dbReference type="GO" id="GO:0070626">
    <property type="term" value="F:(S)-2-(5-amino-1-(5-phospho-D-ribosyl)imidazole-4-carboxamido) succinate lyase (fumarate-forming) activity"/>
    <property type="evidence" value="ECO:0007669"/>
    <property type="project" value="TreeGrafter"/>
</dbReference>
<dbReference type="InterPro" id="IPR002014">
    <property type="entry name" value="VHS_dom"/>
</dbReference>
<evidence type="ECO:0000313" key="15">
    <source>
        <dbReference type="Proteomes" id="UP000002366"/>
    </source>
</evidence>
<dbReference type="RefSeq" id="WP_013048435.1">
    <property type="nucleotide sequence ID" value="NC_014011.1"/>
</dbReference>
<dbReference type="HOGENOM" id="CLU_030949_0_1_0"/>
<dbReference type="GO" id="GO:0035091">
    <property type="term" value="F:phosphatidylinositol binding"/>
    <property type="evidence" value="ECO:0007669"/>
    <property type="project" value="InterPro"/>
</dbReference>
<dbReference type="PROSITE" id="PS50179">
    <property type="entry name" value="VHS"/>
    <property type="match status" value="1"/>
</dbReference>
<accession>D5EF40</accession>
<dbReference type="InterPro" id="IPR019468">
    <property type="entry name" value="AdenyloSucc_lyase_C"/>
</dbReference>
<keyword evidence="6 12" id="KW-0658">Purine biosynthesis</keyword>
<dbReference type="FunFam" id="1.10.40.30:FF:000007">
    <property type="entry name" value="Adenylosuccinate lyase"/>
    <property type="match status" value="1"/>
</dbReference>
<dbReference type="STRING" id="572547.Amico_1048"/>
<dbReference type="UniPathway" id="UPA00074">
    <property type="reaction ID" value="UER00132"/>
</dbReference>
<keyword evidence="7 12" id="KW-0456">Lyase</keyword>
<evidence type="ECO:0000256" key="7">
    <source>
        <dbReference type="ARBA" id="ARBA00023239"/>
    </source>
</evidence>
<proteinExistence type="inferred from homology"/>
<dbReference type="InterPro" id="IPR008948">
    <property type="entry name" value="L-Aspartase-like"/>
</dbReference>
<dbReference type="Gene3D" id="1.10.40.30">
    <property type="entry name" value="Fumarase/aspartase (C-terminal domain)"/>
    <property type="match status" value="1"/>
</dbReference>
<dbReference type="InterPro" id="IPR022761">
    <property type="entry name" value="Fumarate_lyase_N"/>
</dbReference>
<evidence type="ECO:0000259" key="13">
    <source>
        <dbReference type="PROSITE" id="PS50179"/>
    </source>
</evidence>
<dbReference type="SUPFAM" id="SSF48557">
    <property type="entry name" value="L-aspartase-like"/>
    <property type="match status" value="1"/>
</dbReference>
<evidence type="ECO:0000256" key="5">
    <source>
        <dbReference type="ARBA" id="ARBA00017058"/>
    </source>
</evidence>
<evidence type="ECO:0000256" key="12">
    <source>
        <dbReference type="RuleBase" id="RU361172"/>
    </source>
</evidence>
<dbReference type="EMBL" id="CP001997">
    <property type="protein sequence ID" value="ADE57172.1"/>
    <property type="molecule type" value="Genomic_DNA"/>
</dbReference>
<comment type="pathway">
    <text evidence="1 12">Purine metabolism; IMP biosynthesis via de novo pathway; 5-amino-1-(5-phospho-D-ribosyl)imidazole-4-carboxamide from 5-amino-1-(5-phospho-D-ribosyl)imidazole-4-carboxylate: step 2/2.</text>
</comment>
<feature type="domain" description="VHS" evidence="13">
    <location>
        <begin position="28"/>
        <end position="155"/>
    </location>
</feature>
<dbReference type="FunFam" id="1.20.200.10:FF:000008">
    <property type="entry name" value="Adenylosuccinate lyase"/>
    <property type="match status" value="1"/>
</dbReference>
<evidence type="ECO:0000256" key="9">
    <source>
        <dbReference type="ARBA" id="ARBA00030717"/>
    </source>
</evidence>
<dbReference type="SMART" id="SM00998">
    <property type="entry name" value="ADSL_C"/>
    <property type="match status" value="1"/>
</dbReference>
<dbReference type="GO" id="GO:0005829">
    <property type="term" value="C:cytosol"/>
    <property type="evidence" value="ECO:0007669"/>
    <property type="project" value="TreeGrafter"/>
</dbReference>
<evidence type="ECO:0000256" key="4">
    <source>
        <dbReference type="ARBA" id="ARBA00012339"/>
    </source>
</evidence>
<dbReference type="GO" id="GO:0004018">
    <property type="term" value="F:N6-(1,2-dicarboxyethyl)AMP AMP-lyase (fumarate-forming) activity"/>
    <property type="evidence" value="ECO:0007669"/>
    <property type="project" value="UniProtKB-UniRule"/>
</dbReference>
<comment type="catalytic activity">
    <reaction evidence="8">
        <text>(2S)-2-[5-amino-1-(5-phospho-beta-D-ribosyl)imidazole-4-carboxamido]succinate = 5-amino-1-(5-phospho-beta-D-ribosyl)imidazole-4-carboxamide + fumarate</text>
        <dbReference type="Rhea" id="RHEA:23920"/>
        <dbReference type="ChEBI" id="CHEBI:29806"/>
        <dbReference type="ChEBI" id="CHEBI:58443"/>
        <dbReference type="ChEBI" id="CHEBI:58475"/>
        <dbReference type="EC" id="4.3.2.2"/>
    </reaction>
    <physiologicalReaction direction="left-to-right" evidence="8">
        <dbReference type="Rhea" id="RHEA:23921"/>
    </physiologicalReaction>
</comment>
<dbReference type="Pfam" id="PF00206">
    <property type="entry name" value="Lyase_1"/>
    <property type="match status" value="1"/>
</dbReference>
<dbReference type="InterPro" id="IPR024083">
    <property type="entry name" value="Fumarase/histidase_N"/>
</dbReference>
<dbReference type="AlphaFoldDB" id="D5EF40"/>
<evidence type="ECO:0000256" key="8">
    <source>
        <dbReference type="ARBA" id="ARBA00024477"/>
    </source>
</evidence>
<evidence type="ECO:0000256" key="3">
    <source>
        <dbReference type="ARBA" id="ARBA00008273"/>
    </source>
</evidence>
<dbReference type="InterPro" id="IPR000362">
    <property type="entry name" value="Fumarate_lyase_fam"/>
</dbReference>
<organism evidence="14 15">
    <name type="scientific">Aminobacterium colombiense (strain DSM 12261 / ALA-1)</name>
    <dbReference type="NCBI Taxonomy" id="572547"/>
    <lineage>
        <taxon>Bacteria</taxon>
        <taxon>Thermotogati</taxon>
        <taxon>Synergistota</taxon>
        <taxon>Synergistia</taxon>
        <taxon>Synergistales</taxon>
        <taxon>Aminobacteriaceae</taxon>
        <taxon>Aminobacterium</taxon>
    </lineage>
</organism>
<dbReference type="eggNOG" id="COG0015">
    <property type="taxonomic scope" value="Bacteria"/>
</dbReference>
<evidence type="ECO:0000256" key="2">
    <source>
        <dbReference type="ARBA" id="ARBA00004734"/>
    </source>
</evidence>
<reference evidence="14 15" key="1">
    <citation type="journal article" date="2010" name="Stand. Genomic Sci.">
        <title>Complete genome sequence of Aminobacterium colombiense type strain (ALA-1).</title>
        <authorList>
            <person name="Chertkov O."/>
            <person name="Sikorski J."/>
            <person name="Brambilla E."/>
            <person name="Lapidus A."/>
            <person name="Copeland A."/>
            <person name="Glavina Del Rio T."/>
            <person name="Nolan M."/>
            <person name="Lucas S."/>
            <person name="Tice H."/>
            <person name="Cheng J.F."/>
            <person name="Han C."/>
            <person name="Detter J.C."/>
            <person name="Bruce D."/>
            <person name="Tapia R."/>
            <person name="Goodwin L."/>
            <person name="Pitluck S."/>
            <person name="Liolios K."/>
            <person name="Ivanova N."/>
            <person name="Mavromatis K."/>
            <person name="Ovchinnikova G."/>
            <person name="Pati A."/>
            <person name="Chen A."/>
            <person name="Palaniappan K."/>
            <person name="Land M."/>
            <person name="Hauser L."/>
            <person name="Chang Y.J."/>
            <person name="Jeffries C.D."/>
            <person name="Spring S."/>
            <person name="Rohde M."/>
            <person name="Goker M."/>
            <person name="Bristow J."/>
            <person name="Eisen J.A."/>
            <person name="Markowitz V."/>
            <person name="Hugenholtz P."/>
            <person name="Kyrpides N.C."/>
            <person name="Klenk H.P."/>
        </authorList>
    </citation>
    <scope>NUCLEOTIDE SEQUENCE [LARGE SCALE GENOMIC DNA]</scope>
    <source>
        <strain evidence="15">DSM 12261 / ALA-1</strain>
    </source>
</reference>
<evidence type="ECO:0000256" key="11">
    <source>
        <dbReference type="NCBIfam" id="TIGR00928"/>
    </source>
</evidence>
<dbReference type="GO" id="GO:0043130">
    <property type="term" value="F:ubiquitin binding"/>
    <property type="evidence" value="ECO:0007669"/>
    <property type="project" value="InterPro"/>
</dbReference>
<dbReference type="OrthoDB" id="9768878at2"/>
<dbReference type="PRINTS" id="PR00145">
    <property type="entry name" value="ARGSUCLYASE"/>
</dbReference>
<evidence type="ECO:0000256" key="1">
    <source>
        <dbReference type="ARBA" id="ARBA00004706"/>
    </source>
</evidence>
<evidence type="ECO:0000256" key="6">
    <source>
        <dbReference type="ARBA" id="ARBA00022755"/>
    </source>
</evidence>
<dbReference type="CDD" id="cd01360">
    <property type="entry name" value="Adenylsuccinate_lyase_1"/>
    <property type="match status" value="1"/>
</dbReference>
<protein>
    <recommendedName>
        <fullName evidence="5 11">Adenylosuccinate lyase</fullName>
        <shortName evidence="12">ASL</shortName>
        <ecNumber evidence="4 11">4.3.2.2</ecNumber>
    </recommendedName>
    <alternativeName>
        <fullName evidence="9 12">Adenylosuccinase</fullName>
    </alternativeName>
</protein>
<dbReference type="Gene3D" id="1.20.200.10">
    <property type="entry name" value="Fumarase/aspartase (Central domain)"/>
    <property type="match status" value="1"/>
</dbReference>
<dbReference type="PROSITE" id="PS00163">
    <property type="entry name" value="FUMARATE_LYASES"/>
    <property type="match status" value="1"/>
</dbReference>
<comment type="catalytic activity">
    <reaction evidence="10">
        <text>N(6)-(1,2-dicarboxyethyl)-AMP = fumarate + AMP</text>
        <dbReference type="Rhea" id="RHEA:16853"/>
        <dbReference type="ChEBI" id="CHEBI:29806"/>
        <dbReference type="ChEBI" id="CHEBI:57567"/>
        <dbReference type="ChEBI" id="CHEBI:456215"/>
        <dbReference type="EC" id="4.3.2.2"/>
    </reaction>
    <physiologicalReaction direction="left-to-right" evidence="10">
        <dbReference type="Rhea" id="RHEA:16854"/>
    </physiologicalReaction>
</comment>
<evidence type="ECO:0000313" key="14">
    <source>
        <dbReference type="EMBL" id="ADE57172.1"/>
    </source>
</evidence>
<dbReference type="UniPathway" id="UPA00075">
    <property type="reaction ID" value="UER00336"/>
</dbReference>
<dbReference type="InterPro" id="IPR020557">
    <property type="entry name" value="Fumarate_lyase_CS"/>
</dbReference>
<dbReference type="Pfam" id="PF10397">
    <property type="entry name" value="ADSL_C"/>
    <property type="match status" value="1"/>
</dbReference>